<keyword evidence="2" id="KW-1185">Reference proteome</keyword>
<proteinExistence type="predicted"/>
<accession>A0A9J5ZTA4</accession>
<dbReference type="PANTHER" id="PTHR33022">
    <property type="entry name" value="DUF1985 DOMAIN-CONTAINING PROTEIN"/>
    <property type="match status" value="1"/>
</dbReference>
<dbReference type="OrthoDB" id="1939479at2759"/>
<comment type="caution">
    <text evidence="1">The sequence shown here is derived from an EMBL/GenBank/DDBJ whole genome shotgun (WGS) entry which is preliminary data.</text>
</comment>
<organism evidence="1 2">
    <name type="scientific">Solanum commersonii</name>
    <name type="common">Commerson's wild potato</name>
    <name type="synonym">Commerson's nightshade</name>
    <dbReference type="NCBI Taxonomy" id="4109"/>
    <lineage>
        <taxon>Eukaryota</taxon>
        <taxon>Viridiplantae</taxon>
        <taxon>Streptophyta</taxon>
        <taxon>Embryophyta</taxon>
        <taxon>Tracheophyta</taxon>
        <taxon>Spermatophyta</taxon>
        <taxon>Magnoliopsida</taxon>
        <taxon>eudicotyledons</taxon>
        <taxon>Gunneridae</taxon>
        <taxon>Pentapetalae</taxon>
        <taxon>asterids</taxon>
        <taxon>lamiids</taxon>
        <taxon>Solanales</taxon>
        <taxon>Solanaceae</taxon>
        <taxon>Solanoideae</taxon>
        <taxon>Solaneae</taxon>
        <taxon>Solanum</taxon>
    </lineage>
</organism>
<protein>
    <submittedName>
        <fullName evidence="1">Uncharacterized protein</fullName>
    </submittedName>
</protein>
<name>A0A9J5ZTA4_SOLCO</name>
<reference evidence="1 2" key="1">
    <citation type="submission" date="2020-09" db="EMBL/GenBank/DDBJ databases">
        <title>De no assembly of potato wild relative species, Solanum commersonii.</title>
        <authorList>
            <person name="Cho K."/>
        </authorList>
    </citation>
    <scope>NUCLEOTIDE SEQUENCE [LARGE SCALE GENOMIC DNA]</scope>
    <source>
        <strain evidence="1">LZ3.2</strain>
        <tissue evidence="1">Leaf</tissue>
    </source>
</reference>
<dbReference type="PANTHER" id="PTHR33022:SF13">
    <property type="entry name" value="UBIQUITIN-LIKE PROTEASE FAMILY PROFILE DOMAIN-CONTAINING PROTEIN"/>
    <property type="match status" value="1"/>
</dbReference>
<sequence length="95" mass="11046">MYSLRINRKLSAKIQKLSTIFPRYLEFNKLFEQKDRTNWSIVESYQGKNKSHPFKVKYTVDFLLSADAGFLSDGLQVPSYGIISESVRMKYASLL</sequence>
<dbReference type="AlphaFoldDB" id="A0A9J5ZTA4"/>
<dbReference type="EMBL" id="JACXVP010000003">
    <property type="protein sequence ID" value="KAG5615470.1"/>
    <property type="molecule type" value="Genomic_DNA"/>
</dbReference>
<evidence type="ECO:0000313" key="1">
    <source>
        <dbReference type="EMBL" id="KAG5615470.1"/>
    </source>
</evidence>
<evidence type="ECO:0000313" key="2">
    <source>
        <dbReference type="Proteomes" id="UP000824120"/>
    </source>
</evidence>
<gene>
    <name evidence="1" type="ORF">H5410_015294</name>
</gene>
<dbReference type="Proteomes" id="UP000824120">
    <property type="component" value="Chromosome 3"/>
</dbReference>